<organism evidence="1 2">
    <name type="scientific">Elysia marginata</name>
    <dbReference type="NCBI Taxonomy" id="1093978"/>
    <lineage>
        <taxon>Eukaryota</taxon>
        <taxon>Metazoa</taxon>
        <taxon>Spiralia</taxon>
        <taxon>Lophotrochozoa</taxon>
        <taxon>Mollusca</taxon>
        <taxon>Gastropoda</taxon>
        <taxon>Heterobranchia</taxon>
        <taxon>Euthyneura</taxon>
        <taxon>Panpulmonata</taxon>
        <taxon>Sacoglossa</taxon>
        <taxon>Placobranchoidea</taxon>
        <taxon>Plakobranchidae</taxon>
        <taxon>Elysia</taxon>
    </lineage>
</organism>
<comment type="caution">
    <text evidence="1">The sequence shown here is derived from an EMBL/GenBank/DDBJ whole genome shotgun (WGS) entry which is preliminary data.</text>
</comment>
<protein>
    <submittedName>
        <fullName evidence="1">Uncharacterized protein</fullName>
    </submittedName>
</protein>
<reference evidence="1 2" key="1">
    <citation type="journal article" date="2021" name="Elife">
        <title>Chloroplast acquisition without the gene transfer in kleptoplastic sea slugs, Plakobranchus ocellatus.</title>
        <authorList>
            <person name="Maeda T."/>
            <person name="Takahashi S."/>
            <person name="Yoshida T."/>
            <person name="Shimamura S."/>
            <person name="Takaki Y."/>
            <person name="Nagai Y."/>
            <person name="Toyoda A."/>
            <person name="Suzuki Y."/>
            <person name="Arimoto A."/>
            <person name="Ishii H."/>
            <person name="Satoh N."/>
            <person name="Nishiyama T."/>
            <person name="Hasebe M."/>
            <person name="Maruyama T."/>
            <person name="Minagawa J."/>
            <person name="Obokata J."/>
            <person name="Shigenobu S."/>
        </authorList>
    </citation>
    <scope>NUCLEOTIDE SEQUENCE [LARGE SCALE GENOMIC DNA]</scope>
</reference>
<proteinExistence type="predicted"/>
<accession>A0AAV4H8Z1</accession>
<dbReference type="Proteomes" id="UP000762676">
    <property type="component" value="Unassembled WGS sequence"/>
</dbReference>
<evidence type="ECO:0000313" key="1">
    <source>
        <dbReference type="EMBL" id="GFR93558.1"/>
    </source>
</evidence>
<sequence length="153" mass="16684">MKGIRGQACSPATSIPGRRVPAGIFKAADPAALISSMSHWSTPAGGGGGEEDMTNDFRNAAVVPLFNHEGSKVFCRSYCTLICLKDFGSGYPQPSDHQFCRKSLPAIQCGIRLGQSTIEIIFAVRKVQEKFIEQIIFSKVFDTVNREAPRLSF</sequence>
<dbReference type="AlphaFoldDB" id="A0AAV4H8Z1"/>
<dbReference type="EMBL" id="BMAT01001843">
    <property type="protein sequence ID" value="GFR93558.1"/>
    <property type="molecule type" value="Genomic_DNA"/>
</dbReference>
<keyword evidence="2" id="KW-1185">Reference proteome</keyword>
<name>A0AAV4H8Z1_9GAST</name>
<gene>
    <name evidence="1" type="ORF">ElyMa_000895800</name>
</gene>
<evidence type="ECO:0000313" key="2">
    <source>
        <dbReference type="Proteomes" id="UP000762676"/>
    </source>
</evidence>